<dbReference type="OrthoDB" id="9807486at2"/>
<dbReference type="PANTHER" id="PTHR31984">
    <property type="entry name" value="TRANSPORTER, PUTATIVE (DUF179)-RELATED"/>
    <property type="match status" value="1"/>
</dbReference>
<dbReference type="SUPFAM" id="SSF143456">
    <property type="entry name" value="VC0467-like"/>
    <property type="match status" value="1"/>
</dbReference>
<dbReference type="InterPro" id="IPR003774">
    <property type="entry name" value="AlgH-like"/>
</dbReference>
<comment type="similarity">
    <text evidence="1">Belongs to the UPF0301 (AlgH) family.</text>
</comment>
<dbReference type="Proteomes" id="UP000199514">
    <property type="component" value="Unassembled WGS sequence"/>
</dbReference>
<dbReference type="AlphaFoldDB" id="A0A1I1DNP4"/>
<dbReference type="HAMAP" id="MF_00758">
    <property type="entry name" value="UPF0301"/>
    <property type="match status" value="1"/>
</dbReference>
<dbReference type="STRING" id="927664.SAMN05421780_101356"/>
<dbReference type="RefSeq" id="WP_091506304.1">
    <property type="nucleotide sequence ID" value="NZ_FOLE01000001.1"/>
</dbReference>
<dbReference type="PANTHER" id="PTHR31984:SF17">
    <property type="entry name" value="TRANSCRIPTIONAL REGULATOR"/>
    <property type="match status" value="1"/>
</dbReference>
<dbReference type="Pfam" id="PF02622">
    <property type="entry name" value="DUF179"/>
    <property type="match status" value="1"/>
</dbReference>
<gene>
    <name evidence="2" type="ORF">SAMN05421780_101356</name>
</gene>
<dbReference type="Gene3D" id="3.40.1740.10">
    <property type="entry name" value="VC0467-like"/>
    <property type="match status" value="1"/>
</dbReference>
<name>A0A1I1DNP4_9BACT</name>
<reference evidence="2 3" key="1">
    <citation type="submission" date="2016-10" db="EMBL/GenBank/DDBJ databases">
        <authorList>
            <person name="de Groot N.N."/>
        </authorList>
    </citation>
    <scope>NUCLEOTIDE SEQUENCE [LARGE SCALE GENOMIC DNA]</scope>
    <source>
        <strain evidence="2 3">DSM 6793</strain>
    </source>
</reference>
<accession>A0A1I1DNP4</accession>
<keyword evidence="3" id="KW-1185">Reference proteome</keyword>
<evidence type="ECO:0000256" key="1">
    <source>
        <dbReference type="HAMAP-Rule" id="MF_00758"/>
    </source>
</evidence>
<evidence type="ECO:0000313" key="2">
    <source>
        <dbReference type="EMBL" id="SFB76474.1"/>
    </source>
</evidence>
<sequence>MLITKGTILISEPFLQDANFIRTVILLCEHSETGSFGFVLNKPTNFMLQEVSEEVIQNDMPLFVGGPVEQNTLHYIHNVPHLIEESINVADGVQWGGHYEQVKELINSFQINAEQIRFFLGYSGWGEGQLEAEIKDKVWITSNVGHDLIFTTPPEHLWREILKRMGGEYRAMANYPIDPRLN</sequence>
<organism evidence="2 3">
    <name type="scientific">Flexibacter flexilis DSM 6793</name>
    <dbReference type="NCBI Taxonomy" id="927664"/>
    <lineage>
        <taxon>Bacteria</taxon>
        <taxon>Pseudomonadati</taxon>
        <taxon>Bacteroidota</taxon>
        <taxon>Cytophagia</taxon>
        <taxon>Cytophagales</taxon>
        <taxon>Flexibacteraceae</taxon>
        <taxon>Flexibacter</taxon>
    </lineage>
</organism>
<dbReference type="EMBL" id="FOLE01000001">
    <property type="protein sequence ID" value="SFB76474.1"/>
    <property type="molecule type" value="Genomic_DNA"/>
</dbReference>
<protein>
    <recommendedName>
        <fullName evidence="1">UPF0301 protein SAMN05421780_101356</fullName>
    </recommendedName>
</protein>
<evidence type="ECO:0000313" key="3">
    <source>
        <dbReference type="Proteomes" id="UP000199514"/>
    </source>
</evidence>
<proteinExistence type="inferred from homology"/>